<protein>
    <submittedName>
        <fullName evidence="1">Uncharacterized protein</fullName>
    </submittedName>
</protein>
<organism evidence="1">
    <name type="scientific">Noccaea caerulescens</name>
    <name type="common">Alpine penny-cress</name>
    <name type="synonym">Thlaspi caerulescens</name>
    <dbReference type="NCBI Taxonomy" id="107243"/>
    <lineage>
        <taxon>Eukaryota</taxon>
        <taxon>Viridiplantae</taxon>
        <taxon>Streptophyta</taxon>
        <taxon>Embryophyta</taxon>
        <taxon>Tracheophyta</taxon>
        <taxon>Spermatophyta</taxon>
        <taxon>Magnoliopsida</taxon>
        <taxon>eudicotyledons</taxon>
        <taxon>Gunneridae</taxon>
        <taxon>Pentapetalae</taxon>
        <taxon>rosids</taxon>
        <taxon>malvids</taxon>
        <taxon>Brassicales</taxon>
        <taxon>Brassicaceae</taxon>
        <taxon>Coluteocarpeae</taxon>
        <taxon>Noccaea</taxon>
    </lineage>
</organism>
<reference evidence="1" key="1">
    <citation type="submission" date="2016-07" db="EMBL/GenBank/DDBJ databases">
        <title>De novo transcriptome assembly of four accessions of the metal hyperaccumulator plant Noccaea caerulescens.</title>
        <authorList>
            <person name="Blande D."/>
            <person name="Halimaa P."/>
            <person name="Tervahauta A.I."/>
            <person name="Aarts M.G."/>
            <person name="Karenlampi S.O."/>
        </authorList>
    </citation>
    <scope>NUCLEOTIDE SEQUENCE</scope>
</reference>
<gene>
    <name evidence="1" type="ORF">MP_TR13494_c0_g1_i1_g.39551</name>
</gene>
<sequence length="75" mass="8911">MLRSLRSFRPIPMESDLSWFEQNYADQGTVVQKSLRVDGRRWEEDDRGWVWGWELGAAWVLRHREEEEEDSGSGV</sequence>
<proteinExistence type="predicted"/>
<dbReference type="AlphaFoldDB" id="A0A1J3IR11"/>
<dbReference type="EMBL" id="GEVM01024078">
    <property type="protein sequence ID" value="JAU81860.1"/>
    <property type="molecule type" value="Transcribed_RNA"/>
</dbReference>
<accession>A0A1J3IR11</accession>
<name>A0A1J3IR11_NOCCA</name>
<evidence type="ECO:0000313" key="1">
    <source>
        <dbReference type="EMBL" id="JAU81860.1"/>
    </source>
</evidence>